<accession>A0ABD3PU46</accession>
<evidence type="ECO:0000313" key="2">
    <source>
        <dbReference type="EMBL" id="KAL3789690.1"/>
    </source>
</evidence>
<sequence length="93" mass="10591">MFFPPSLESHSPIEPQWFPRPITDSFESQLDQLERLEEDRKRRLRAIANVPAKNPIGFCGESIAHSPALPRNAAAPSLTNGNHRHNHNSYSQY</sequence>
<organism evidence="2 3">
    <name type="scientific">Cyclotella cryptica</name>
    <dbReference type="NCBI Taxonomy" id="29204"/>
    <lineage>
        <taxon>Eukaryota</taxon>
        <taxon>Sar</taxon>
        <taxon>Stramenopiles</taxon>
        <taxon>Ochrophyta</taxon>
        <taxon>Bacillariophyta</taxon>
        <taxon>Coscinodiscophyceae</taxon>
        <taxon>Thalassiosirophycidae</taxon>
        <taxon>Stephanodiscales</taxon>
        <taxon>Stephanodiscaceae</taxon>
        <taxon>Cyclotella</taxon>
    </lineage>
</organism>
<evidence type="ECO:0000256" key="1">
    <source>
        <dbReference type="SAM" id="MobiDB-lite"/>
    </source>
</evidence>
<proteinExistence type="predicted"/>
<gene>
    <name evidence="2" type="ORF">HJC23_003891</name>
</gene>
<dbReference type="Proteomes" id="UP001516023">
    <property type="component" value="Unassembled WGS sequence"/>
</dbReference>
<protein>
    <submittedName>
        <fullName evidence="2">Uncharacterized protein</fullName>
    </submittedName>
</protein>
<comment type="caution">
    <text evidence="2">The sequence shown here is derived from an EMBL/GenBank/DDBJ whole genome shotgun (WGS) entry which is preliminary data.</text>
</comment>
<keyword evidence="3" id="KW-1185">Reference proteome</keyword>
<dbReference type="EMBL" id="JABMIG020000137">
    <property type="protein sequence ID" value="KAL3789690.1"/>
    <property type="molecule type" value="Genomic_DNA"/>
</dbReference>
<name>A0ABD3PU46_9STRA</name>
<feature type="region of interest" description="Disordered" evidence="1">
    <location>
        <begin position="70"/>
        <end position="93"/>
    </location>
</feature>
<dbReference type="AlphaFoldDB" id="A0ABD3PU46"/>
<evidence type="ECO:0000313" key="3">
    <source>
        <dbReference type="Proteomes" id="UP001516023"/>
    </source>
</evidence>
<feature type="region of interest" description="Disordered" evidence="1">
    <location>
        <begin position="1"/>
        <end position="20"/>
    </location>
</feature>
<reference evidence="2 3" key="1">
    <citation type="journal article" date="2020" name="G3 (Bethesda)">
        <title>Improved Reference Genome for Cyclotella cryptica CCMP332, a Model for Cell Wall Morphogenesis, Salinity Adaptation, and Lipid Production in Diatoms (Bacillariophyta).</title>
        <authorList>
            <person name="Roberts W.R."/>
            <person name="Downey K.M."/>
            <person name="Ruck E.C."/>
            <person name="Traller J.C."/>
            <person name="Alverson A.J."/>
        </authorList>
    </citation>
    <scope>NUCLEOTIDE SEQUENCE [LARGE SCALE GENOMIC DNA]</scope>
    <source>
        <strain evidence="2 3">CCMP332</strain>
    </source>
</reference>